<reference evidence="1 2" key="1">
    <citation type="submission" date="2018-10" db="EMBL/GenBank/DDBJ databases">
        <authorList>
            <person name="Chen W.-M."/>
        </authorList>
    </citation>
    <scope>NUCLEOTIDE SEQUENCE [LARGE SCALE GENOMIC DNA]</scope>
    <source>
        <strain evidence="1 2">H-5</strain>
    </source>
</reference>
<sequence length="62" mass="7296">MSTLEHATTEITRIDWDFSTIPGWNATQQMWDEWDDIAAEEFEVSSNYSPIPAVIYHIEDYQ</sequence>
<evidence type="ECO:0000313" key="1">
    <source>
        <dbReference type="EMBL" id="ROH87194.1"/>
    </source>
</evidence>
<dbReference type="RefSeq" id="WP_123236995.1">
    <property type="nucleotide sequence ID" value="NZ_RJVP01000002.1"/>
</dbReference>
<keyword evidence="2" id="KW-1185">Reference proteome</keyword>
<dbReference type="Proteomes" id="UP000275137">
    <property type="component" value="Unassembled WGS sequence"/>
</dbReference>
<gene>
    <name evidence="1" type="ORF">ED236_05850</name>
</gene>
<accession>A0A3N0V3R7</accession>
<protein>
    <submittedName>
        <fullName evidence="1">Uncharacterized protein</fullName>
    </submittedName>
</protein>
<comment type="caution">
    <text evidence="1">The sequence shown here is derived from an EMBL/GenBank/DDBJ whole genome shotgun (WGS) entry which is preliminary data.</text>
</comment>
<proteinExistence type="predicted"/>
<evidence type="ECO:0000313" key="2">
    <source>
        <dbReference type="Proteomes" id="UP000275137"/>
    </source>
</evidence>
<dbReference type="EMBL" id="RJVP01000002">
    <property type="protein sequence ID" value="ROH87194.1"/>
    <property type="molecule type" value="Genomic_DNA"/>
</dbReference>
<organism evidence="1 2">
    <name type="scientific">Pseudomethylobacillus aquaticus</name>
    <dbReference type="NCBI Taxonomy" id="2676064"/>
    <lineage>
        <taxon>Bacteria</taxon>
        <taxon>Pseudomonadati</taxon>
        <taxon>Pseudomonadota</taxon>
        <taxon>Betaproteobacteria</taxon>
        <taxon>Nitrosomonadales</taxon>
        <taxon>Methylophilaceae</taxon>
        <taxon>Pseudomethylobacillus</taxon>
    </lineage>
</organism>
<dbReference type="AlphaFoldDB" id="A0A3N0V3R7"/>
<name>A0A3N0V3R7_9PROT</name>